<sequence>MKEGNGMRRFQNATMEYNLAKNDLVIRDVNTNGIFFAIEFFEDTKEIKRVFTLYPVSIEIKEKNILELKFSVQNEKSNQSLLTLVLELNQLIADKRSVINISDEDLGNITLN</sequence>
<gene>
    <name evidence="1" type="ORF">RN92_10780</name>
</gene>
<proteinExistence type="predicted"/>
<dbReference type="Proteomes" id="UP000068516">
    <property type="component" value="Chromosome"/>
</dbReference>
<reference evidence="1 2" key="1">
    <citation type="submission" date="2015-11" db="EMBL/GenBank/DDBJ databases">
        <authorList>
            <person name="Kook J.-K."/>
            <person name="Park S.-N."/>
            <person name="Lim Y.K."/>
            <person name="Jo E."/>
        </authorList>
    </citation>
    <scope>NUCLEOTIDE SEQUENCE [LARGE SCALE GENOMIC DNA]</scope>
    <source>
        <strain evidence="1 2">ChDC F206</strain>
    </source>
</reference>
<dbReference type="EMBL" id="CP013336">
    <property type="protein sequence ID" value="ALQ36373.1"/>
    <property type="molecule type" value="Genomic_DNA"/>
</dbReference>
<dbReference type="RefSeq" id="WP_029491555.1">
    <property type="nucleotide sequence ID" value="NZ_ATKH01000023.1"/>
</dbReference>
<protein>
    <submittedName>
        <fullName evidence="1">Uncharacterized protein</fullName>
    </submittedName>
</protein>
<organism evidence="1 2">
    <name type="scientific">Fusobacterium hwasookii ChDC F206</name>
    <dbReference type="NCBI Taxonomy" id="1307443"/>
    <lineage>
        <taxon>Bacteria</taxon>
        <taxon>Fusobacteriati</taxon>
        <taxon>Fusobacteriota</taxon>
        <taxon>Fusobacteriia</taxon>
        <taxon>Fusobacteriales</taxon>
        <taxon>Fusobacteriaceae</taxon>
        <taxon>Fusobacterium</taxon>
    </lineage>
</organism>
<evidence type="ECO:0000313" key="1">
    <source>
        <dbReference type="EMBL" id="ALQ36373.1"/>
    </source>
</evidence>
<accession>A0AAC8WLS3</accession>
<name>A0AAC8WLS3_9FUSO</name>
<evidence type="ECO:0000313" key="2">
    <source>
        <dbReference type="Proteomes" id="UP000068516"/>
    </source>
</evidence>
<dbReference type="GeneID" id="60660098"/>
<dbReference type="AlphaFoldDB" id="A0AAC8WLS3"/>